<keyword evidence="1 2" id="KW-0238">DNA-binding</keyword>
<evidence type="ECO:0000313" key="4">
    <source>
        <dbReference type="EMBL" id="MCG7323239.1"/>
    </source>
</evidence>
<keyword evidence="5" id="KW-1185">Reference proteome</keyword>
<reference evidence="4 5" key="1">
    <citation type="submission" date="2022-02" db="EMBL/GenBank/DDBJ databases">
        <title>Uncovering new skin microbiome diversity through culturing and metagenomics.</title>
        <authorList>
            <person name="Conlan S."/>
            <person name="Deming C."/>
            <person name="Nisc Comparative Sequencing Program N."/>
            <person name="Segre J.A."/>
        </authorList>
    </citation>
    <scope>NUCLEOTIDE SEQUENCE [LARGE SCALE GENOMIC DNA]</scope>
    <source>
        <strain evidence="4 5">ACRQZ</strain>
    </source>
</reference>
<dbReference type="PROSITE" id="PS50977">
    <property type="entry name" value="HTH_TETR_2"/>
    <property type="match status" value="1"/>
</dbReference>
<dbReference type="InterPro" id="IPR009057">
    <property type="entry name" value="Homeodomain-like_sf"/>
</dbReference>
<proteinExistence type="predicted"/>
<dbReference type="Gene3D" id="1.10.357.10">
    <property type="entry name" value="Tetracycline Repressor, domain 2"/>
    <property type="match status" value="1"/>
</dbReference>
<protein>
    <submittedName>
        <fullName evidence="4">TetR family transcriptional regulator</fullName>
    </submittedName>
</protein>
<dbReference type="Pfam" id="PF00440">
    <property type="entry name" value="TetR_N"/>
    <property type="match status" value="1"/>
</dbReference>
<dbReference type="InterPro" id="IPR001647">
    <property type="entry name" value="HTH_TetR"/>
</dbReference>
<dbReference type="RefSeq" id="WP_239265884.1">
    <property type="nucleotide sequence ID" value="NZ_JAKRCV010000065.1"/>
</dbReference>
<dbReference type="EMBL" id="JAKRCV010000065">
    <property type="protein sequence ID" value="MCG7323239.1"/>
    <property type="molecule type" value="Genomic_DNA"/>
</dbReference>
<feature type="DNA-binding region" description="H-T-H motif" evidence="2">
    <location>
        <begin position="28"/>
        <end position="47"/>
    </location>
</feature>
<organism evidence="4 5">
    <name type="scientific">Arsenicicoccus bolidensis</name>
    <dbReference type="NCBI Taxonomy" id="229480"/>
    <lineage>
        <taxon>Bacteria</taxon>
        <taxon>Bacillati</taxon>
        <taxon>Actinomycetota</taxon>
        <taxon>Actinomycetes</taxon>
        <taxon>Micrococcales</taxon>
        <taxon>Intrasporangiaceae</taxon>
        <taxon>Arsenicicoccus</taxon>
    </lineage>
</organism>
<sequence length="205" mass="22764">MARPAKFTTEDLLDGALRAVTAHGTSATLAQVAQEVGAPMGSIYHRYASREHLFVALWLRSIRAFHVGLLATREIDDPREALLAQATHIPRWCRDQPDVALAMTLYRQRQLLAAPPAGLEDEVRTLNDEVRALGREQTVAFYGRRDDHLEQVMALAVRQCPYGLVRPFIGSGMPLPPWIDDACVAAAAAILDLEKPEKPEKPEKH</sequence>
<accession>A0ABS9Q5W2</accession>
<dbReference type="Proteomes" id="UP001521931">
    <property type="component" value="Unassembled WGS sequence"/>
</dbReference>
<evidence type="ECO:0000259" key="3">
    <source>
        <dbReference type="PROSITE" id="PS50977"/>
    </source>
</evidence>
<evidence type="ECO:0000256" key="1">
    <source>
        <dbReference type="ARBA" id="ARBA00023125"/>
    </source>
</evidence>
<name>A0ABS9Q5W2_9MICO</name>
<evidence type="ECO:0000256" key="2">
    <source>
        <dbReference type="PROSITE-ProRule" id="PRU00335"/>
    </source>
</evidence>
<feature type="domain" description="HTH tetR-type" evidence="3">
    <location>
        <begin position="6"/>
        <end position="65"/>
    </location>
</feature>
<evidence type="ECO:0000313" key="5">
    <source>
        <dbReference type="Proteomes" id="UP001521931"/>
    </source>
</evidence>
<comment type="caution">
    <text evidence="4">The sequence shown here is derived from an EMBL/GenBank/DDBJ whole genome shotgun (WGS) entry which is preliminary data.</text>
</comment>
<gene>
    <name evidence="4" type="ORF">MHL29_15255</name>
</gene>
<dbReference type="SUPFAM" id="SSF46689">
    <property type="entry name" value="Homeodomain-like"/>
    <property type="match status" value="1"/>
</dbReference>